<dbReference type="RefSeq" id="WP_251876074.1">
    <property type="nucleotide sequence ID" value="NZ_CP082275.1"/>
</dbReference>
<comment type="similarity">
    <text evidence="1">Belongs to the peptidase A1 family.</text>
</comment>
<dbReference type="Proteomes" id="UP001056255">
    <property type="component" value="Chromosome I"/>
</dbReference>
<reference evidence="3" key="1">
    <citation type="submission" date="2021-08" db="EMBL/GenBank/DDBJ databases">
        <authorList>
            <person name="Sakaguchi M."/>
            <person name="Kikuchi T."/>
            <person name="Urbanczyk H."/>
        </authorList>
    </citation>
    <scope>NUCLEOTIDE SEQUENCE</scope>
    <source>
        <strain evidence="3">020920N</strain>
    </source>
</reference>
<name>A0ABY4WR38_9GAMM</name>
<accession>A0ABY4WR38</accession>
<protein>
    <submittedName>
        <fullName evidence="3">A1 family peptidase</fullName>
    </submittedName>
</protein>
<evidence type="ECO:0000313" key="4">
    <source>
        <dbReference type="Proteomes" id="UP001056255"/>
    </source>
</evidence>
<proteinExistence type="inferred from homology"/>
<dbReference type="EMBL" id="CP082275">
    <property type="protein sequence ID" value="USH01647.1"/>
    <property type="molecule type" value="Genomic_DNA"/>
</dbReference>
<dbReference type="InterPro" id="IPR033121">
    <property type="entry name" value="PEPTIDASE_A1"/>
</dbReference>
<organism evidence="3 4">
    <name type="scientific">Grimontia kaedaensis</name>
    <dbReference type="NCBI Taxonomy" id="2872157"/>
    <lineage>
        <taxon>Bacteria</taxon>
        <taxon>Pseudomonadati</taxon>
        <taxon>Pseudomonadota</taxon>
        <taxon>Gammaproteobacteria</taxon>
        <taxon>Vibrionales</taxon>
        <taxon>Vibrionaceae</taxon>
        <taxon>Grimontia</taxon>
    </lineage>
</organism>
<dbReference type="PANTHER" id="PTHR47966">
    <property type="entry name" value="BETA-SITE APP-CLEAVING ENZYME, ISOFORM A-RELATED"/>
    <property type="match status" value="1"/>
</dbReference>
<gene>
    <name evidence="3" type="ORF">K6Q96_12220</name>
</gene>
<dbReference type="PANTHER" id="PTHR47966:SF51">
    <property type="entry name" value="BETA-SITE APP-CLEAVING ENZYME, ISOFORM A-RELATED"/>
    <property type="match status" value="1"/>
</dbReference>
<evidence type="ECO:0000259" key="2">
    <source>
        <dbReference type="PROSITE" id="PS51767"/>
    </source>
</evidence>
<dbReference type="InterPro" id="IPR021109">
    <property type="entry name" value="Peptidase_aspartic_dom_sf"/>
</dbReference>
<feature type="domain" description="Peptidase A1" evidence="2">
    <location>
        <begin position="26"/>
        <end position="362"/>
    </location>
</feature>
<evidence type="ECO:0000313" key="3">
    <source>
        <dbReference type="EMBL" id="USH01647.1"/>
    </source>
</evidence>
<dbReference type="InterPro" id="IPR034164">
    <property type="entry name" value="Pepsin-like_dom"/>
</dbReference>
<evidence type="ECO:0000256" key="1">
    <source>
        <dbReference type="ARBA" id="ARBA00007447"/>
    </source>
</evidence>
<dbReference type="Gene3D" id="2.40.70.10">
    <property type="entry name" value="Acid Proteases"/>
    <property type="match status" value="2"/>
</dbReference>
<keyword evidence="4" id="KW-1185">Reference proteome</keyword>
<dbReference type="InterPro" id="IPR001461">
    <property type="entry name" value="Aspartic_peptidase_A1"/>
</dbReference>
<dbReference type="CDD" id="cd05471">
    <property type="entry name" value="pepsin_like"/>
    <property type="match status" value="1"/>
</dbReference>
<sequence length="396" mass="44285">MLRKKTDGFSLPLQKGPFQNNGATPWFCELNIGTPGQTLKFCFDTGSNFNWVTSSLCSDDGCQHYANGRFMFSESSTFEWIDQTGTTVDFGPWGSMEVEEGRDKLCMPIQKELDACLSISLYLSKKYSGIQFDELDWDGGIGLPSGEVSEVPLDKLSGTFRLAQSHEGEPTHSHFLLDLMDKGFVSKKRPFISFLSDMSEDKSARGTVSFGLLDDAYSTSLEYLFLPWARYREEVPYLWSSENASISVGDNLIGEDLYFTLDSGSSAFKGDKTVLKKVFEQTTESSPVVSISLTDSADDEYGLLEITSDVYRRDIEEGQHKGQSVSQFQWLKGAEDMLLVGSVLMDHLYTVYEYEEPSDGQLVPKGVWIFNKPGGSKIIQTKQKEPASLFDKLKAK</sequence>
<dbReference type="SUPFAM" id="SSF50630">
    <property type="entry name" value="Acid proteases"/>
    <property type="match status" value="1"/>
</dbReference>
<dbReference type="PROSITE" id="PS51767">
    <property type="entry name" value="PEPTIDASE_A1"/>
    <property type="match status" value="1"/>
</dbReference>
<dbReference type="PRINTS" id="PR00792">
    <property type="entry name" value="PEPSIN"/>
</dbReference>
<dbReference type="Pfam" id="PF00026">
    <property type="entry name" value="Asp"/>
    <property type="match status" value="1"/>
</dbReference>